<reference evidence="4" key="1">
    <citation type="submission" date="2022-12" db="EMBL/GenBank/DDBJ databases">
        <title>Description and comparative metabolic analysis of Aerococcus sp. nov., isolated from the feces of a pig.</title>
        <authorList>
            <person name="Chang Y.-H."/>
        </authorList>
    </citation>
    <scope>NUCLEOTIDE SEQUENCE</scope>
    <source>
        <strain evidence="4">YH-aer222</strain>
    </source>
</reference>
<dbReference type="PANTHER" id="PTHR38682:SF1">
    <property type="entry name" value="V-TYPE ATP SYNTHASE SUBUNIT C"/>
    <property type="match status" value="1"/>
</dbReference>
<comment type="similarity">
    <text evidence="1">Belongs to the V-ATPase V0D/AC39 subunit family.</text>
</comment>
<dbReference type="SUPFAM" id="SSF103486">
    <property type="entry name" value="V-type ATP synthase subunit C"/>
    <property type="match status" value="1"/>
</dbReference>
<evidence type="ECO:0000256" key="1">
    <source>
        <dbReference type="ARBA" id="ARBA00006709"/>
    </source>
</evidence>
<comment type="caution">
    <text evidence="4">The sequence shown here is derived from an EMBL/GenBank/DDBJ whole genome shotgun (WGS) entry which is preliminary data.</text>
</comment>
<protein>
    <submittedName>
        <fullName evidence="4">V-type ATPase subunit</fullName>
    </submittedName>
</protein>
<evidence type="ECO:0000313" key="5">
    <source>
        <dbReference type="Proteomes" id="UP001146670"/>
    </source>
</evidence>
<dbReference type="Proteomes" id="UP001146670">
    <property type="component" value="Unassembled WGS sequence"/>
</dbReference>
<dbReference type="RefSeq" id="WP_268751636.1">
    <property type="nucleotide sequence ID" value="NZ_JAPRFQ010000001.1"/>
</dbReference>
<dbReference type="InterPro" id="IPR002843">
    <property type="entry name" value="ATPase_V0-cplx_csu/dsu"/>
</dbReference>
<dbReference type="AlphaFoldDB" id="A0A9X3FMC2"/>
<proteinExistence type="inferred from homology"/>
<dbReference type="InterPro" id="IPR035067">
    <property type="entry name" value="V-type_ATPase_csu/dsu"/>
</dbReference>
<dbReference type="Pfam" id="PF01992">
    <property type="entry name" value="vATP-synt_AC39"/>
    <property type="match status" value="1"/>
</dbReference>
<gene>
    <name evidence="4" type="ORF">OW157_01880</name>
</gene>
<name>A0A9X3FMC2_9LACT</name>
<evidence type="ECO:0000313" key="4">
    <source>
        <dbReference type="EMBL" id="MCZ0725313.1"/>
    </source>
</evidence>
<dbReference type="InterPro" id="IPR036079">
    <property type="entry name" value="ATPase_csu/dsu_sf"/>
</dbReference>
<dbReference type="InterPro" id="IPR044911">
    <property type="entry name" value="V-type_ATPase_csu/dsu_dom_3"/>
</dbReference>
<evidence type="ECO:0000256" key="2">
    <source>
        <dbReference type="ARBA" id="ARBA00022448"/>
    </source>
</evidence>
<keyword evidence="2" id="KW-0813">Transport</keyword>
<keyword evidence="3" id="KW-0406">Ion transport</keyword>
<dbReference type="Gene3D" id="1.10.132.50">
    <property type="entry name" value="ATP synthase (C/AC39) subunit, domain 3"/>
    <property type="match status" value="1"/>
</dbReference>
<evidence type="ECO:0000256" key="3">
    <source>
        <dbReference type="ARBA" id="ARBA00023065"/>
    </source>
</evidence>
<dbReference type="PANTHER" id="PTHR38682">
    <property type="entry name" value="V-TYPE ATP SYNTHASE SUBUNIT C"/>
    <property type="match status" value="1"/>
</dbReference>
<dbReference type="EMBL" id="JAPRFR010000001">
    <property type="protein sequence ID" value="MCZ0725313.1"/>
    <property type="molecule type" value="Genomic_DNA"/>
</dbReference>
<dbReference type="GO" id="GO:0046961">
    <property type="term" value="F:proton-transporting ATPase activity, rotational mechanism"/>
    <property type="evidence" value="ECO:0007669"/>
    <property type="project" value="InterPro"/>
</dbReference>
<dbReference type="Gene3D" id="1.20.1690.10">
    <property type="entry name" value="V-type ATP synthase subunit C domain"/>
    <property type="match status" value="1"/>
</dbReference>
<keyword evidence="5" id="KW-1185">Reference proteome</keyword>
<organism evidence="4 5">
    <name type="scientific">Aerococcus kribbianus</name>
    <dbReference type="NCBI Taxonomy" id="2999064"/>
    <lineage>
        <taxon>Bacteria</taxon>
        <taxon>Bacillati</taxon>
        <taxon>Bacillota</taxon>
        <taxon>Bacilli</taxon>
        <taxon>Lactobacillales</taxon>
        <taxon>Aerococcaceae</taxon>
        <taxon>Aerococcus</taxon>
    </lineage>
</organism>
<dbReference type="InterPro" id="IPR050873">
    <property type="entry name" value="V-ATPase_V0D/AC39_subunit"/>
</dbReference>
<accession>A0A9X3FMC2</accession>
<sequence length="344" mass="40646">MSNDAAVKTKLKAMRSQMIKESDLDDVIAHNNLDDIYRYLMTNKSFQAAAKELNLKSSGREELEYLLEMSFFTDFLKLYRFSDLKTRQFLKLYIMTYEAHIIKRLFKNLSQKQTADLTLNQLSHFLEDKKHINMTELLMAKSISQGIACFDESIYAPFFANNAHLFQENDYNRYLFESSLDQFVAKKLWQGARKIFSVKDLREFKKFYGSEFDLLNINTIYRLKFYYHVDDSKILESLIPESYRVDDEICNQLINANSIREFNEIIQRIGYEEVFTNDNDLASLQGKQESYLTHLRKGIARQHSTTLFEMINYLDDKLAETRLITHKIEQVALKHYSPIERSFS</sequence>